<evidence type="ECO:0000256" key="1">
    <source>
        <dbReference type="ARBA" id="ARBA00008482"/>
    </source>
</evidence>
<dbReference type="eggNOG" id="KOG3250">
    <property type="taxonomic scope" value="Eukaryota"/>
</dbReference>
<dbReference type="GO" id="GO:0008180">
    <property type="term" value="C:COP9 signalosome"/>
    <property type="evidence" value="ECO:0007669"/>
    <property type="project" value="UniProtKB-KW"/>
</dbReference>
<evidence type="ECO:0000313" key="5">
    <source>
        <dbReference type="EMBL" id="EFW99333.1"/>
    </source>
</evidence>
<keyword evidence="2" id="KW-0736">Signalosome</keyword>
<dbReference type="Proteomes" id="UP000007796">
    <property type="component" value="Unassembled WGS sequence"/>
</dbReference>
<dbReference type="Pfam" id="PF01399">
    <property type="entry name" value="PCI"/>
    <property type="match status" value="1"/>
</dbReference>
<evidence type="ECO:0000256" key="3">
    <source>
        <dbReference type="SAM" id="MobiDB-lite"/>
    </source>
</evidence>
<feature type="compositionally biased region" description="Low complexity" evidence="3">
    <location>
        <begin position="315"/>
        <end position="327"/>
    </location>
</feature>
<accession>F0XT40</accession>
<dbReference type="RefSeq" id="XP_014168816.1">
    <property type="nucleotide sequence ID" value="XM_014313341.1"/>
</dbReference>
<protein>
    <submittedName>
        <fullName evidence="5">Cop9 signalosome subunit 7</fullName>
    </submittedName>
</protein>
<reference evidence="5 6" key="1">
    <citation type="journal article" date="2011" name="Proc. Natl. Acad. Sci. U.S.A.">
        <title>Genome and transcriptome analyses of the mountain pine beetle-fungal symbiont Grosmannia clavigera, a lodgepole pine pathogen.</title>
        <authorList>
            <person name="DiGuistini S."/>
            <person name="Wang Y."/>
            <person name="Liao N.Y."/>
            <person name="Taylor G."/>
            <person name="Tanguay P."/>
            <person name="Feau N."/>
            <person name="Henrissat B."/>
            <person name="Chan S.K."/>
            <person name="Hesse-Orce U."/>
            <person name="Alamouti S.M."/>
            <person name="Tsui C.K.M."/>
            <person name="Docking R.T."/>
            <person name="Levasseur A."/>
            <person name="Haridas S."/>
            <person name="Robertson G."/>
            <person name="Birol I."/>
            <person name="Holt R.A."/>
            <person name="Marra M.A."/>
            <person name="Hamelin R.C."/>
            <person name="Hirst M."/>
            <person name="Jones S.J.M."/>
            <person name="Bohlmann J."/>
            <person name="Breuil C."/>
        </authorList>
    </citation>
    <scope>NUCLEOTIDE SEQUENCE [LARGE SCALE GENOMIC DNA]</scope>
    <source>
        <strain evidence="6">kw1407 / UAMH 11150</strain>
    </source>
</reference>
<comment type="similarity">
    <text evidence="1">Belongs to the CSN7/EIF3M family. CSN7 subfamily.</text>
</comment>
<dbReference type="InterPro" id="IPR045237">
    <property type="entry name" value="COPS7/eIF3m"/>
</dbReference>
<dbReference type="STRING" id="655863.F0XT40"/>
<dbReference type="GeneID" id="25979111"/>
<gene>
    <name evidence="5" type="ORF">CMQ_5754</name>
</gene>
<evidence type="ECO:0000313" key="6">
    <source>
        <dbReference type="Proteomes" id="UP000007796"/>
    </source>
</evidence>
<dbReference type="Pfam" id="PF22061">
    <property type="entry name" value="CSN7_HB_subdom"/>
    <property type="match status" value="1"/>
</dbReference>
<dbReference type="PROSITE" id="PS50250">
    <property type="entry name" value="PCI"/>
    <property type="match status" value="1"/>
</dbReference>
<evidence type="ECO:0000256" key="2">
    <source>
        <dbReference type="ARBA" id="ARBA00022790"/>
    </source>
</evidence>
<evidence type="ECO:0000259" key="4">
    <source>
        <dbReference type="PROSITE" id="PS50250"/>
    </source>
</evidence>
<dbReference type="AlphaFoldDB" id="F0XT40"/>
<dbReference type="PANTHER" id="PTHR15350">
    <property type="entry name" value="COP9 SIGNALOSOME COMPLEX SUBUNIT 7/DENDRITIC CELL PROTEIN GA17"/>
    <property type="match status" value="1"/>
</dbReference>
<keyword evidence="6" id="KW-1185">Reference proteome</keyword>
<sequence length="354" mass="37278">MAQVKALDALEPFVALAKSATSSRAAVDLVVRATSHPGTYIFAELLQTPEVQALANANPEHAVYLTLLQIFSYGTYADYERGSLPSSFSPDSEAATTTPSAPLPPLSETQASKLRQLSLISLATDRASLAYAHLVTELRLTSARELETLVMTAVYAGLVSATLDPAREVVRISSVSPLRDLAPGAVPKLRAALQTWSGRCEATLADLDAQIAAIRRAAVAKAEEERRWDARFNNALDDERAKMKQSDLMGSSQLGAGGGVSAFLSGGSSSASTYGKKAMTLNMSNSSGPRGKPRFMKRSSNLMTDNGSNGAAGNSTDTAGALSGSAAADDDEGMDLDDEDGDTEANKRASRRKL</sequence>
<feature type="region of interest" description="Disordered" evidence="3">
    <location>
        <begin position="87"/>
        <end position="107"/>
    </location>
</feature>
<organism evidence="6">
    <name type="scientific">Grosmannia clavigera (strain kw1407 / UAMH 11150)</name>
    <name type="common">Blue stain fungus</name>
    <name type="synonym">Graphiocladiella clavigera</name>
    <dbReference type="NCBI Taxonomy" id="655863"/>
    <lineage>
        <taxon>Eukaryota</taxon>
        <taxon>Fungi</taxon>
        <taxon>Dikarya</taxon>
        <taxon>Ascomycota</taxon>
        <taxon>Pezizomycotina</taxon>
        <taxon>Sordariomycetes</taxon>
        <taxon>Sordariomycetidae</taxon>
        <taxon>Ophiostomatales</taxon>
        <taxon>Ophiostomataceae</taxon>
        <taxon>Leptographium</taxon>
    </lineage>
</organism>
<dbReference type="EMBL" id="GL629997">
    <property type="protein sequence ID" value="EFW99333.1"/>
    <property type="molecule type" value="Genomic_DNA"/>
</dbReference>
<feature type="compositionally biased region" description="Polar residues" evidence="3">
    <location>
        <begin position="298"/>
        <end position="314"/>
    </location>
</feature>
<feature type="domain" description="PCI" evidence="4">
    <location>
        <begin position="1"/>
        <end position="177"/>
    </location>
</feature>
<name>F0XT40_GROCL</name>
<dbReference type="InterPro" id="IPR000717">
    <property type="entry name" value="PCI_dom"/>
</dbReference>
<proteinExistence type="inferred from homology"/>
<dbReference type="InParanoid" id="F0XT40"/>
<dbReference type="OrthoDB" id="10265275at2759"/>
<dbReference type="HOGENOM" id="CLU_054426_0_0_1"/>
<feature type="region of interest" description="Disordered" evidence="3">
    <location>
        <begin position="280"/>
        <end position="354"/>
    </location>
</feature>
<dbReference type="PANTHER" id="PTHR15350:SF5">
    <property type="entry name" value="COP9 SIGNALOSOME COMPLEX SUBUNIT 7"/>
    <property type="match status" value="1"/>
</dbReference>
<dbReference type="SMART" id="SM00088">
    <property type="entry name" value="PINT"/>
    <property type="match status" value="1"/>
</dbReference>
<feature type="compositionally biased region" description="Acidic residues" evidence="3">
    <location>
        <begin position="328"/>
        <end position="343"/>
    </location>
</feature>